<gene>
    <name evidence="1" type="ORF">A3I30_03815</name>
</gene>
<protein>
    <submittedName>
        <fullName evidence="1">Uncharacterized protein</fullName>
    </submittedName>
</protein>
<organism evidence="1 2">
    <name type="scientific">Candidatus Azambacteria bacterium RIFCSPLOWO2_02_FULL_44_14</name>
    <dbReference type="NCBI Taxonomy" id="1797306"/>
    <lineage>
        <taxon>Bacteria</taxon>
        <taxon>Candidatus Azamiibacteriota</taxon>
    </lineage>
</organism>
<reference evidence="1 2" key="1">
    <citation type="journal article" date="2016" name="Nat. Commun.">
        <title>Thousands of microbial genomes shed light on interconnected biogeochemical processes in an aquifer system.</title>
        <authorList>
            <person name="Anantharaman K."/>
            <person name="Brown C.T."/>
            <person name="Hug L.A."/>
            <person name="Sharon I."/>
            <person name="Castelle C.J."/>
            <person name="Probst A.J."/>
            <person name="Thomas B.C."/>
            <person name="Singh A."/>
            <person name="Wilkins M.J."/>
            <person name="Karaoz U."/>
            <person name="Brodie E.L."/>
            <person name="Williams K.H."/>
            <person name="Hubbard S.S."/>
            <person name="Banfield J.F."/>
        </authorList>
    </citation>
    <scope>NUCLEOTIDE SEQUENCE [LARGE SCALE GENOMIC DNA]</scope>
</reference>
<dbReference type="EMBL" id="MEYV01000022">
    <property type="protein sequence ID" value="OGD39600.1"/>
    <property type="molecule type" value="Genomic_DNA"/>
</dbReference>
<comment type="caution">
    <text evidence="1">The sequence shown here is derived from an EMBL/GenBank/DDBJ whole genome shotgun (WGS) entry which is preliminary data.</text>
</comment>
<accession>A0A1F5C9Q6</accession>
<sequence length="85" mass="9730">MQTVGEVEKRSQFVLGEEVEVFVRSYVSVFVDLGCGKWFRGCVDEIKSCGEDENKTFFITVYVDELSYGRHVGVYEGQHIRKING</sequence>
<name>A0A1F5C9Q6_9BACT</name>
<dbReference type="AlphaFoldDB" id="A0A1F5C9Q6"/>
<evidence type="ECO:0000313" key="1">
    <source>
        <dbReference type="EMBL" id="OGD39600.1"/>
    </source>
</evidence>
<proteinExistence type="predicted"/>
<dbReference type="Proteomes" id="UP000177197">
    <property type="component" value="Unassembled WGS sequence"/>
</dbReference>
<evidence type="ECO:0000313" key="2">
    <source>
        <dbReference type="Proteomes" id="UP000177197"/>
    </source>
</evidence>